<protein>
    <submittedName>
        <fullName evidence="3">Putative GH3 auxin-responsive promoter family protein</fullName>
    </submittedName>
</protein>
<proteinExistence type="predicted"/>
<evidence type="ECO:0000313" key="4">
    <source>
        <dbReference type="Proteomes" id="UP000004221"/>
    </source>
</evidence>
<dbReference type="InterPro" id="IPR055378">
    <property type="entry name" value="GH3_C"/>
</dbReference>
<dbReference type="PANTHER" id="PTHR31901:SF9">
    <property type="entry name" value="GH3 DOMAIN-CONTAINING PROTEIN"/>
    <property type="match status" value="1"/>
</dbReference>
<sequence length="561" mass="63735">MKTSHVIQHSLRLWLKFSNADAFEQASRQPVIAQQEKLLEIIRRNRDTEYGTEHRFAKICSVEDFQSSVPINTYETLTPYIERTLRGIPNVLTADKPLMFATTSGTTGRAKYIPVTPSYLHEYSHGVHVHTYRMLADYDNVFEGKALVSASSDVEGYTESGLPYGAISGYLTRTQPSFIRRFYALPYEICTIKQVDLKYYLMLRAALTEDVRLLIMPNPSSLLLLAQKMASYAEELIHDIRMGSVNPPFPLEHPAPRLAGLHSDPGRAAELTAILNERGRLLPSDVWPRLTLISCWKGGTMPLYLRRLPEFFGNCPVRDLGYMATEGRGATPLVNSGAGGVLNVSSHFFEFLPEEERDTPNPNFLTCDQLESNRQYYIYFTTSAGLYRYDINDLIRVVDFYRHTPVIQFVRKGQGITSITGEKLTESQVTDALMEVIDEHGFDIRHFTARVEWGEPPCYAMYAEMGDSVTRSDRQRFLLEMDRALCAQNVEYEAKRESQRLGPPILRRVAPGSYVALRQKRVAEGAPEAQVKIPQLSTDMKFGTRMEVLEEIRIEREGMGP</sequence>
<dbReference type="RefSeq" id="WP_008481117.1">
    <property type="nucleotide sequence ID" value="NZ_CAGS01000552.1"/>
</dbReference>
<dbReference type="Pfam" id="PF03321">
    <property type="entry name" value="GH3"/>
    <property type="match status" value="1"/>
</dbReference>
<dbReference type="Pfam" id="PF23571">
    <property type="entry name" value="GH3_M"/>
    <property type="match status" value="1"/>
</dbReference>
<dbReference type="EMBL" id="CAGS01000552">
    <property type="protein sequence ID" value="CCF85856.1"/>
    <property type="molecule type" value="Genomic_DNA"/>
</dbReference>
<dbReference type="Proteomes" id="UP000004221">
    <property type="component" value="Unassembled WGS sequence"/>
</dbReference>
<dbReference type="Pfam" id="PF23572">
    <property type="entry name" value="GH3_C"/>
    <property type="match status" value="1"/>
</dbReference>
<dbReference type="InterPro" id="IPR020845">
    <property type="entry name" value="AMP-binding_CS"/>
</dbReference>
<dbReference type="InterPro" id="IPR004993">
    <property type="entry name" value="GH3"/>
</dbReference>
<dbReference type="InterPro" id="IPR055377">
    <property type="entry name" value="GH3_M"/>
</dbReference>
<dbReference type="AlphaFoldDB" id="I4EME3"/>
<dbReference type="GO" id="GO:0005737">
    <property type="term" value="C:cytoplasm"/>
    <property type="evidence" value="ECO:0007669"/>
    <property type="project" value="TreeGrafter"/>
</dbReference>
<dbReference type="OrthoDB" id="614636at2"/>
<dbReference type="PANTHER" id="PTHR31901">
    <property type="entry name" value="GH3 DOMAIN-CONTAINING PROTEIN"/>
    <property type="match status" value="1"/>
</dbReference>
<evidence type="ECO:0000313" key="3">
    <source>
        <dbReference type="EMBL" id="CCF85856.1"/>
    </source>
</evidence>
<name>I4EME3_9BACT</name>
<reference evidence="3 4" key="1">
    <citation type="journal article" date="2012" name="ISME J.">
        <title>Nitrification expanded: discovery, physiology and genomics of a nitrite-oxidizing bacterium from the phylum Chloroflexi.</title>
        <authorList>
            <person name="Sorokin D.Y."/>
            <person name="Lucker S."/>
            <person name="Vejmelkova D."/>
            <person name="Kostrikina N.A."/>
            <person name="Kleerebezem R."/>
            <person name="Rijpstra W.I."/>
            <person name="Damste J.S."/>
            <person name="Le Paslier D."/>
            <person name="Muyzer G."/>
            <person name="Wagner M."/>
            <person name="van Loosdrecht M.C."/>
            <person name="Daims H."/>
        </authorList>
    </citation>
    <scope>NUCLEOTIDE SEQUENCE [LARGE SCALE GENOMIC DNA]</scope>
    <source>
        <strain evidence="4">none</strain>
    </source>
</reference>
<evidence type="ECO:0000259" key="2">
    <source>
        <dbReference type="Pfam" id="PF23572"/>
    </source>
</evidence>
<feature type="domain" description="GH3 middle" evidence="1">
    <location>
        <begin position="342"/>
        <end position="412"/>
    </location>
</feature>
<dbReference type="PROSITE" id="PS00455">
    <property type="entry name" value="AMP_BINDING"/>
    <property type="match status" value="1"/>
</dbReference>
<evidence type="ECO:0000259" key="1">
    <source>
        <dbReference type="Pfam" id="PF23571"/>
    </source>
</evidence>
<gene>
    <name evidence="3" type="ORF">NITHO_5960002</name>
</gene>
<accession>I4EME3</accession>
<organism evidence="3 4">
    <name type="scientific">Nitrolancea hollandica Lb</name>
    <dbReference type="NCBI Taxonomy" id="1129897"/>
    <lineage>
        <taxon>Bacteria</taxon>
        <taxon>Pseudomonadati</taxon>
        <taxon>Thermomicrobiota</taxon>
        <taxon>Thermomicrobia</taxon>
        <taxon>Sphaerobacterales</taxon>
        <taxon>Sphaerobacterineae</taxon>
        <taxon>Sphaerobacteraceae</taxon>
        <taxon>Nitrolancea</taxon>
    </lineage>
</organism>
<feature type="domain" description="GH3 C-terminal" evidence="2">
    <location>
        <begin position="428"/>
        <end position="539"/>
    </location>
</feature>
<dbReference type="GO" id="GO:0016881">
    <property type="term" value="F:acid-amino acid ligase activity"/>
    <property type="evidence" value="ECO:0007669"/>
    <property type="project" value="TreeGrafter"/>
</dbReference>
<keyword evidence="4" id="KW-1185">Reference proteome</keyword>
<comment type="caution">
    <text evidence="3">The sequence shown here is derived from an EMBL/GenBank/DDBJ whole genome shotgun (WGS) entry which is preliminary data.</text>
</comment>